<dbReference type="KEGG" id="mrob:HH214_04635"/>
<dbReference type="Proteomes" id="UP000503278">
    <property type="component" value="Chromosome"/>
</dbReference>
<reference evidence="1 2" key="1">
    <citation type="submission" date="2020-04" db="EMBL/GenBank/DDBJ databases">
        <title>Genome sequencing of novel species.</title>
        <authorList>
            <person name="Heo J."/>
            <person name="Kim S.-J."/>
            <person name="Kim J.-S."/>
            <person name="Hong S.-B."/>
            <person name="Kwon S.-W."/>
        </authorList>
    </citation>
    <scope>NUCLEOTIDE SEQUENCE [LARGE SCALE GENOMIC DNA]</scope>
    <source>
        <strain evidence="1 2">F39-2</strain>
    </source>
</reference>
<dbReference type="EMBL" id="CP051682">
    <property type="protein sequence ID" value="QJD95214.1"/>
    <property type="molecule type" value="Genomic_DNA"/>
</dbReference>
<accession>A0A7L5E0Z6</accession>
<gene>
    <name evidence="1" type="ORF">HH214_04635</name>
</gene>
<protein>
    <submittedName>
        <fullName evidence="1">Uncharacterized protein</fullName>
    </submittedName>
</protein>
<proteinExistence type="predicted"/>
<dbReference type="RefSeq" id="WP_169606231.1">
    <property type="nucleotide sequence ID" value="NZ_CP051682.1"/>
</dbReference>
<keyword evidence="2" id="KW-1185">Reference proteome</keyword>
<sequence>MTEQEEEKRVAAAFNAGYTLQQHEPQLLEKITTDANKQSDFVNYMAMGQRQQKKETLIQQQLKIKQTQRNKKQQRGR</sequence>
<organism evidence="1 2">
    <name type="scientific">Mucilaginibacter robiniae</name>
    <dbReference type="NCBI Taxonomy" id="2728022"/>
    <lineage>
        <taxon>Bacteria</taxon>
        <taxon>Pseudomonadati</taxon>
        <taxon>Bacteroidota</taxon>
        <taxon>Sphingobacteriia</taxon>
        <taxon>Sphingobacteriales</taxon>
        <taxon>Sphingobacteriaceae</taxon>
        <taxon>Mucilaginibacter</taxon>
    </lineage>
</organism>
<evidence type="ECO:0000313" key="1">
    <source>
        <dbReference type="EMBL" id="QJD95214.1"/>
    </source>
</evidence>
<dbReference type="AlphaFoldDB" id="A0A7L5E0Z6"/>
<name>A0A7L5E0Z6_9SPHI</name>
<evidence type="ECO:0000313" key="2">
    <source>
        <dbReference type="Proteomes" id="UP000503278"/>
    </source>
</evidence>